<dbReference type="EMBL" id="JAZHOG010000001">
    <property type="protein sequence ID" value="MEJ8566442.1"/>
    <property type="molecule type" value="Genomic_DNA"/>
</dbReference>
<accession>A0AAW9R533</accession>
<sequence>MLCWNRLPLSRVCLASYLETISVPHELFVIDNGSIDETANWLEEIAGLPGVTDVISQSRNDPAAALNLGLSRCSGRFVHLMENDYRYRPGWDRYIIDRFDRIPELGQLALFEGDARFHRGSHKGLVWLAAENVCTTSVLRRELYAGQGIRVHGHYLGNCYPDDHDLSTQVREAGWLVAWPDRDLARNVGFENTEYGRDPGYYVRNYALKLFSVARLRGNLRHWLKLDFHDTLTLVGRLARACCLKLRRLIRPG</sequence>
<reference evidence="2 3" key="1">
    <citation type="submission" date="2024-02" db="EMBL/GenBank/DDBJ databases">
        <title>A novel Wenzhouxiangellaceae bacterium, isolated from coastal sediments.</title>
        <authorList>
            <person name="Du Z.-J."/>
            <person name="Ye Y.-Q."/>
            <person name="Zhang X.-Y."/>
        </authorList>
    </citation>
    <scope>NUCLEOTIDE SEQUENCE [LARGE SCALE GENOMIC DNA]</scope>
    <source>
        <strain evidence="2 3">CH-27</strain>
    </source>
</reference>
<dbReference type="EC" id="2.4.-.-" evidence="2"/>
<gene>
    <name evidence="2" type="ORF">V3330_02285</name>
</gene>
<evidence type="ECO:0000313" key="3">
    <source>
        <dbReference type="Proteomes" id="UP001359886"/>
    </source>
</evidence>
<protein>
    <submittedName>
        <fullName evidence="2">Glycosyltransferase</fullName>
        <ecNumber evidence="2">2.4.-.-</ecNumber>
    </submittedName>
</protein>
<evidence type="ECO:0000259" key="1">
    <source>
        <dbReference type="Pfam" id="PF00535"/>
    </source>
</evidence>
<feature type="domain" description="Glycosyltransferase 2-like" evidence="1">
    <location>
        <begin position="3"/>
        <end position="104"/>
    </location>
</feature>
<dbReference type="CDD" id="cd00761">
    <property type="entry name" value="Glyco_tranf_GTA_type"/>
    <property type="match status" value="1"/>
</dbReference>
<dbReference type="PANTHER" id="PTHR43685:SF2">
    <property type="entry name" value="GLYCOSYLTRANSFERASE 2-LIKE DOMAIN-CONTAINING PROTEIN"/>
    <property type="match status" value="1"/>
</dbReference>
<dbReference type="PANTHER" id="PTHR43685">
    <property type="entry name" value="GLYCOSYLTRANSFERASE"/>
    <property type="match status" value="1"/>
</dbReference>
<dbReference type="InterPro" id="IPR001173">
    <property type="entry name" value="Glyco_trans_2-like"/>
</dbReference>
<dbReference type="Proteomes" id="UP001359886">
    <property type="component" value="Unassembled WGS sequence"/>
</dbReference>
<keyword evidence="2" id="KW-0328">Glycosyltransferase</keyword>
<dbReference type="SUPFAM" id="SSF53448">
    <property type="entry name" value="Nucleotide-diphospho-sugar transferases"/>
    <property type="match status" value="1"/>
</dbReference>
<keyword evidence="3" id="KW-1185">Reference proteome</keyword>
<dbReference type="InterPro" id="IPR029044">
    <property type="entry name" value="Nucleotide-diphossugar_trans"/>
</dbReference>
<organism evidence="2 3">
    <name type="scientific">Elongatibacter sediminis</name>
    <dbReference type="NCBI Taxonomy" id="3119006"/>
    <lineage>
        <taxon>Bacteria</taxon>
        <taxon>Pseudomonadati</taxon>
        <taxon>Pseudomonadota</taxon>
        <taxon>Gammaproteobacteria</taxon>
        <taxon>Chromatiales</taxon>
        <taxon>Wenzhouxiangellaceae</taxon>
        <taxon>Elongatibacter</taxon>
    </lineage>
</organism>
<proteinExistence type="predicted"/>
<comment type="caution">
    <text evidence="2">The sequence shown here is derived from an EMBL/GenBank/DDBJ whole genome shotgun (WGS) entry which is preliminary data.</text>
</comment>
<name>A0AAW9R533_9GAMM</name>
<evidence type="ECO:0000313" key="2">
    <source>
        <dbReference type="EMBL" id="MEJ8566442.1"/>
    </source>
</evidence>
<dbReference type="GO" id="GO:0016757">
    <property type="term" value="F:glycosyltransferase activity"/>
    <property type="evidence" value="ECO:0007669"/>
    <property type="project" value="UniProtKB-KW"/>
</dbReference>
<keyword evidence="2" id="KW-0808">Transferase</keyword>
<dbReference type="Pfam" id="PF00535">
    <property type="entry name" value="Glycos_transf_2"/>
    <property type="match status" value="1"/>
</dbReference>
<dbReference type="Gene3D" id="3.90.550.10">
    <property type="entry name" value="Spore Coat Polysaccharide Biosynthesis Protein SpsA, Chain A"/>
    <property type="match status" value="1"/>
</dbReference>
<dbReference type="AlphaFoldDB" id="A0AAW9R533"/>
<dbReference type="InterPro" id="IPR050834">
    <property type="entry name" value="Glycosyltransf_2"/>
</dbReference>